<gene>
    <name evidence="1" type="ORF">GCM10025770_05290</name>
</gene>
<name>A0ABP9QA04_9RHOO</name>
<dbReference type="InterPro" id="IPR029044">
    <property type="entry name" value="Nucleotide-diphossugar_trans"/>
</dbReference>
<dbReference type="CDD" id="cd02518">
    <property type="entry name" value="GT2_SpsF"/>
    <property type="match status" value="1"/>
</dbReference>
<dbReference type="Pfam" id="PF02348">
    <property type="entry name" value="CTP_transf_3"/>
    <property type="match status" value="1"/>
</dbReference>
<dbReference type="Gene3D" id="3.90.550.10">
    <property type="entry name" value="Spore Coat Polysaccharide Biosynthesis Protein SpsA, Chain A"/>
    <property type="match status" value="1"/>
</dbReference>
<dbReference type="Proteomes" id="UP001500547">
    <property type="component" value="Unassembled WGS sequence"/>
</dbReference>
<proteinExistence type="predicted"/>
<dbReference type="PANTHER" id="PTHR42866:SF1">
    <property type="entry name" value="SPORE COAT POLYSACCHARIDE BIOSYNTHESIS PROTEIN SPSF"/>
    <property type="match status" value="1"/>
</dbReference>
<dbReference type="InterPro" id="IPR003329">
    <property type="entry name" value="Cytidylyl_trans"/>
</dbReference>
<dbReference type="SUPFAM" id="SSF53448">
    <property type="entry name" value="Nucleotide-diphospho-sugar transferases"/>
    <property type="match status" value="1"/>
</dbReference>
<dbReference type="PANTHER" id="PTHR42866">
    <property type="entry name" value="3-DEOXY-MANNO-OCTULOSONATE CYTIDYLYLTRANSFERASE"/>
    <property type="match status" value="1"/>
</dbReference>
<evidence type="ECO:0000313" key="1">
    <source>
        <dbReference type="EMBL" id="GAA5159286.1"/>
    </source>
</evidence>
<evidence type="ECO:0000313" key="2">
    <source>
        <dbReference type="Proteomes" id="UP001500547"/>
    </source>
</evidence>
<reference evidence="2" key="1">
    <citation type="journal article" date="2019" name="Int. J. Syst. Evol. Microbiol.">
        <title>The Global Catalogue of Microorganisms (GCM) 10K type strain sequencing project: providing services to taxonomists for standard genome sequencing and annotation.</title>
        <authorList>
            <consortium name="The Broad Institute Genomics Platform"/>
            <consortium name="The Broad Institute Genome Sequencing Center for Infectious Disease"/>
            <person name="Wu L."/>
            <person name="Ma J."/>
        </authorList>
    </citation>
    <scope>NUCLEOTIDE SEQUENCE [LARGE SCALE GENOMIC DNA]</scope>
    <source>
        <strain evidence="2">JCM 18715</strain>
    </source>
</reference>
<keyword evidence="2" id="KW-1185">Reference proteome</keyword>
<accession>A0ABP9QA04</accession>
<organism evidence="1 2">
    <name type="scientific">Viridibacterium curvum</name>
    <dbReference type="NCBI Taxonomy" id="1101404"/>
    <lineage>
        <taxon>Bacteria</taxon>
        <taxon>Pseudomonadati</taxon>
        <taxon>Pseudomonadota</taxon>
        <taxon>Betaproteobacteria</taxon>
        <taxon>Rhodocyclales</taxon>
        <taxon>Rhodocyclaceae</taxon>
        <taxon>Viridibacterium</taxon>
    </lineage>
</organism>
<protein>
    <submittedName>
        <fullName evidence="1">Glycosyltransferase family protein</fullName>
    </submittedName>
</protein>
<dbReference type="EMBL" id="BAABLD010000002">
    <property type="protein sequence ID" value="GAA5159286.1"/>
    <property type="molecule type" value="Genomic_DNA"/>
</dbReference>
<sequence>MQLVRVLAILQARVSSTRLPRKVLLPLLGEPMLARQIERIRRAQRIDKLIVATSSDPSDDPLEALCSQIGVECYRGSLNDVLDRFAQAAMLDRPDHVVRLTGDCPLTDPQLIDRVIVRHLSSGADYTSNVAPPSFPDGLDVEVMRLTALEAAHQEAALQSEREHVTQYLVKHPDFFMHASVCSEVDLSHLRWTVDEPDDLQLVERVYAALYPANPAFGMQDVLRLLDEQPELITFNTAHQRNEGLAISIARDEAPLRE</sequence>
<comment type="caution">
    <text evidence="1">The sequence shown here is derived from an EMBL/GenBank/DDBJ whole genome shotgun (WGS) entry which is preliminary data.</text>
</comment>
<dbReference type="RefSeq" id="WP_345531278.1">
    <property type="nucleotide sequence ID" value="NZ_BAABLD010000002.1"/>
</dbReference>